<dbReference type="InterPro" id="IPR003593">
    <property type="entry name" value="AAA+_ATPase"/>
</dbReference>
<keyword evidence="2" id="KW-0813">Transport</keyword>
<evidence type="ECO:0000256" key="1">
    <source>
        <dbReference type="ARBA" id="ARBA00004651"/>
    </source>
</evidence>
<sequence>MPYRLKIRKRGRQLKIRNPFLRLLADCRRQWGWLSMFILIYFLAGLFKSRIALQFGNMTDAALTEGPEAAFAYVRPLLVLLILELIRGVLTYIVVAQTTERMFFDMKMRIFGKLNRLGTETIEKRLRSGDVVTRVNSDLNSLCEDLAGQYTWFARVFFTAVIAFVSCVMLSWELSLVYFILMPPTLWMINRISRPMKEKQKKALQGISTGMNLAGEALGAAVTVKAYGLEQEMDRRFSECMDLASEQETANERLSAQMLSVRYVGVVLPMALMLFAGVLLVQEGRVTPGTVIAFSSLCGSVRGLLEITNSILKTWRRSLAASERVYEILDLEEERSGGVSQAHEEPGIPVVCAQGLQFSYREDTPVLRGLSIEAAQGESVALVGESGCGKSTVLKLLCRFYGLPSQTEGKLRLWDVPAREWELGALRDRIALVGQDSFLFQDSIRNNVSCGRKDVSDESVIRVLKDADIWTFVEALPDGLDTRIGDGGLQLSGGQRQRIAIARAFLKDAPLLILDEPTSALDEEAEREIQKSLDRLSKGRTSIIVTHRLYTLKNVDKIYVLEQGRVAEQGSWETLIQKKGVFYRLLMLQQKGG</sequence>
<feature type="transmembrane region" description="Helical" evidence="9">
    <location>
        <begin position="31"/>
        <end position="53"/>
    </location>
</feature>
<feature type="transmembrane region" description="Helical" evidence="9">
    <location>
        <begin position="152"/>
        <end position="171"/>
    </location>
</feature>
<dbReference type="PROSITE" id="PS50893">
    <property type="entry name" value="ABC_TRANSPORTER_2"/>
    <property type="match status" value="1"/>
</dbReference>
<keyword evidence="4" id="KW-0547">Nucleotide-binding</keyword>
<dbReference type="PANTHER" id="PTHR43394">
    <property type="entry name" value="ATP-DEPENDENT PERMEASE MDL1, MITOCHONDRIAL"/>
    <property type="match status" value="1"/>
</dbReference>
<comment type="function">
    <text evidence="8">Part of an ABC transporter complex. Transmembrane domains (TMD) form a pore in the inner membrane and the ATP-binding domain (NBD) is responsible for energy generation.</text>
</comment>
<evidence type="ECO:0000259" key="11">
    <source>
        <dbReference type="PROSITE" id="PS50929"/>
    </source>
</evidence>
<dbReference type="InterPro" id="IPR036640">
    <property type="entry name" value="ABC1_TM_sf"/>
</dbReference>
<feature type="domain" description="ABC transmembrane type-1" evidence="11">
    <location>
        <begin position="38"/>
        <end position="317"/>
    </location>
</feature>
<dbReference type="Gene3D" id="3.40.50.300">
    <property type="entry name" value="P-loop containing nucleotide triphosphate hydrolases"/>
    <property type="match status" value="1"/>
</dbReference>
<name>A0A9D2QK87_9FIRM</name>
<comment type="caution">
    <text evidence="12">The sequence shown here is derived from an EMBL/GenBank/DDBJ whole genome shotgun (WGS) entry which is preliminary data.</text>
</comment>
<comment type="subcellular location">
    <subcellularLocation>
        <location evidence="1">Cell membrane</location>
        <topology evidence="1">Multi-pass membrane protein</topology>
    </subcellularLocation>
</comment>
<keyword evidence="6 9" id="KW-1133">Transmembrane helix</keyword>
<evidence type="ECO:0000313" key="12">
    <source>
        <dbReference type="EMBL" id="HJC89026.1"/>
    </source>
</evidence>
<evidence type="ECO:0000313" key="13">
    <source>
        <dbReference type="Proteomes" id="UP000823922"/>
    </source>
</evidence>
<dbReference type="Pfam" id="PF00005">
    <property type="entry name" value="ABC_tran"/>
    <property type="match status" value="1"/>
</dbReference>
<dbReference type="GO" id="GO:0016887">
    <property type="term" value="F:ATP hydrolysis activity"/>
    <property type="evidence" value="ECO:0007669"/>
    <property type="project" value="InterPro"/>
</dbReference>
<dbReference type="InterPro" id="IPR039421">
    <property type="entry name" value="Type_1_exporter"/>
</dbReference>
<protein>
    <submittedName>
        <fullName evidence="12">ABC transporter ATP-binding protein/permease</fullName>
    </submittedName>
</protein>
<dbReference type="GO" id="GO:0015421">
    <property type="term" value="F:ABC-type oligopeptide transporter activity"/>
    <property type="evidence" value="ECO:0007669"/>
    <property type="project" value="TreeGrafter"/>
</dbReference>
<dbReference type="PROSITE" id="PS50929">
    <property type="entry name" value="ABC_TM1F"/>
    <property type="match status" value="1"/>
</dbReference>
<accession>A0A9D2QK87</accession>
<dbReference type="InterPro" id="IPR017871">
    <property type="entry name" value="ABC_transporter-like_CS"/>
</dbReference>
<keyword evidence="3 9" id="KW-0812">Transmembrane</keyword>
<feature type="non-terminal residue" evidence="12">
    <location>
        <position position="593"/>
    </location>
</feature>
<feature type="transmembrane region" description="Helical" evidence="9">
    <location>
        <begin position="263"/>
        <end position="281"/>
    </location>
</feature>
<gene>
    <name evidence="12" type="ORF">H9926_13560</name>
</gene>
<dbReference type="Gene3D" id="1.20.1560.10">
    <property type="entry name" value="ABC transporter type 1, transmembrane domain"/>
    <property type="match status" value="1"/>
</dbReference>
<dbReference type="Pfam" id="PF00664">
    <property type="entry name" value="ABC_membrane"/>
    <property type="match status" value="1"/>
</dbReference>
<dbReference type="FunFam" id="3.40.50.300:FF:000967">
    <property type="entry name" value="ABC multidrug transporter mdr4"/>
    <property type="match status" value="1"/>
</dbReference>
<feature type="transmembrane region" description="Helical" evidence="9">
    <location>
        <begin position="177"/>
        <end position="193"/>
    </location>
</feature>
<feature type="transmembrane region" description="Helical" evidence="9">
    <location>
        <begin position="73"/>
        <end position="95"/>
    </location>
</feature>
<evidence type="ECO:0000256" key="7">
    <source>
        <dbReference type="ARBA" id="ARBA00023136"/>
    </source>
</evidence>
<evidence type="ECO:0000256" key="9">
    <source>
        <dbReference type="SAM" id="Phobius"/>
    </source>
</evidence>
<dbReference type="SUPFAM" id="SSF90123">
    <property type="entry name" value="ABC transporter transmembrane region"/>
    <property type="match status" value="1"/>
</dbReference>
<organism evidence="12 13">
    <name type="scientific">Candidatus Eisenbergiella intestinigallinarum</name>
    <dbReference type="NCBI Taxonomy" id="2838549"/>
    <lineage>
        <taxon>Bacteria</taxon>
        <taxon>Bacillati</taxon>
        <taxon>Bacillota</taxon>
        <taxon>Clostridia</taxon>
        <taxon>Lachnospirales</taxon>
        <taxon>Lachnospiraceae</taxon>
        <taxon>Eisenbergiella</taxon>
    </lineage>
</organism>
<dbReference type="InterPro" id="IPR027417">
    <property type="entry name" value="P-loop_NTPase"/>
</dbReference>
<keyword evidence="7 9" id="KW-0472">Membrane</keyword>
<reference evidence="12" key="2">
    <citation type="submission" date="2021-04" db="EMBL/GenBank/DDBJ databases">
        <authorList>
            <person name="Gilroy R."/>
        </authorList>
    </citation>
    <scope>NUCLEOTIDE SEQUENCE</scope>
    <source>
        <strain evidence="12">ChiBcec1-1630</strain>
    </source>
</reference>
<dbReference type="PANTHER" id="PTHR43394:SF1">
    <property type="entry name" value="ATP-BINDING CASSETTE SUB-FAMILY B MEMBER 10, MITOCHONDRIAL"/>
    <property type="match status" value="1"/>
</dbReference>
<dbReference type="GO" id="GO:0005886">
    <property type="term" value="C:plasma membrane"/>
    <property type="evidence" value="ECO:0007669"/>
    <property type="project" value="UniProtKB-SubCell"/>
</dbReference>
<dbReference type="GO" id="GO:0005524">
    <property type="term" value="F:ATP binding"/>
    <property type="evidence" value="ECO:0007669"/>
    <property type="project" value="UniProtKB-KW"/>
</dbReference>
<evidence type="ECO:0000259" key="10">
    <source>
        <dbReference type="PROSITE" id="PS50893"/>
    </source>
</evidence>
<dbReference type="PROSITE" id="PS00211">
    <property type="entry name" value="ABC_TRANSPORTER_1"/>
    <property type="match status" value="1"/>
</dbReference>
<dbReference type="SUPFAM" id="SSF52540">
    <property type="entry name" value="P-loop containing nucleoside triphosphate hydrolases"/>
    <property type="match status" value="1"/>
</dbReference>
<evidence type="ECO:0000256" key="5">
    <source>
        <dbReference type="ARBA" id="ARBA00022840"/>
    </source>
</evidence>
<proteinExistence type="predicted"/>
<evidence type="ECO:0000256" key="6">
    <source>
        <dbReference type="ARBA" id="ARBA00022989"/>
    </source>
</evidence>
<keyword evidence="5 12" id="KW-0067">ATP-binding</keyword>
<evidence type="ECO:0000256" key="8">
    <source>
        <dbReference type="ARBA" id="ARBA00024725"/>
    </source>
</evidence>
<evidence type="ECO:0000256" key="4">
    <source>
        <dbReference type="ARBA" id="ARBA00022741"/>
    </source>
</evidence>
<dbReference type="InterPro" id="IPR011527">
    <property type="entry name" value="ABC1_TM_dom"/>
</dbReference>
<dbReference type="AlphaFoldDB" id="A0A9D2QK87"/>
<dbReference type="Proteomes" id="UP000823922">
    <property type="component" value="Unassembled WGS sequence"/>
</dbReference>
<reference evidence="12" key="1">
    <citation type="journal article" date="2021" name="PeerJ">
        <title>Extensive microbial diversity within the chicken gut microbiome revealed by metagenomics and culture.</title>
        <authorList>
            <person name="Gilroy R."/>
            <person name="Ravi A."/>
            <person name="Getino M."/>
            <person name="Pursley I."/>
            <person name="Horton D.L."/>
            <person name="Alikhan N.F."/>
            <person name="Baker D."/>
            <person name="Gharbi K."/>
            <person name="Hall N."/>
            <person name="Watson M."/>
            <person name="Adriaenssens E.M."/>
            <person name="Foster-Nyarko E."/>
            <person name="Jarju S."/>
            <person name="Secka A."/>
            <person name="Antonio M."/>
            <person name="Oren A."/>
            <person name="Chaudhuri R.R."/>
            <person name="La Ragione R."/>
            <person name="Hildebrand F."/>
            <person name="Pallen M.J."/>
        </authorList>
    </citation>
    <scope>NUCLEOTIDE SEQUENCE</scope>
    <source>
        <strain evidence="12">ChiBcec1-1630</strain>
    </source>
</reference>
<dbReference type="EMBL" id="DWVS01000350">
    <property type="protein sequence ID" value="HJC89026.1"/>
    <property type="molecule type" value="Genomic_DNA"/>
</dbReference>
<feature type="domain" description="ABC transporter" evidence="10">
    <location>
        <begin position="351"/>
        <end position="588"/>
    </location>
</feature>
<dbReference type="SMART" id="SM00382">
    <property type="entry name" value="AAA"/>
    <property type="match status" value="1"/>
</dbReference>
<evidence type="ECO:0000256" key="2">
    <source>
        <dbReference type="ARBA" id="ARBA00022448"/>
    </source>
</evidence>
<dbReference type="InterPro" id="IPR003439">
    <property type="entry name" value="ABC_transporter-like_ATP-bd"/>
</dbReference>
<evidence type="ECO:0000256" key="3">
    <source>
        <dbReference type="ARBA" id="ARBA00022692"/>
    </source>
</evidence>